<keyword evidence="4" id="KW-1185">Reference proteome</keyword>
<evidence type="ECO:0000259" key="2">
    <source>
        <dbReference type="Pfam" id="PF01551"/>
    </source>
</evidence>
<dbReference type="InterPro" id="IPR016047">
    <property type="entry name" value="M23ase_b-sheet_dom"/>
</dbReference>
<evidence type="ECO:0000256" key="1">
    <source>
        <dbReference type="SAM" id="SignalP"/>
    </source>
</evidence>
<dbReference type="Proteomes" id="UP001375382">
    <property type="component" value="Unassembled WGS sequence"/>
</dbReference>
<evidence type="ECO:0000313" key="3">
    <source>
        <dbReference type="EMBL" id="MEH8017244.1"/>
    </source>
</evidence>
<feature type="chain" id="PRO_5047220944" evidence="1">
    <location>
        <begin position="22"/>
        <end position="202"/>
    </location>
</feature>
<dbReference type="RefSeq" id="WP_335735650.1">
    <property type="nucleotide sequence ID" value="NZ_JALAAR010000005.1"/>
</dbReference>
<sequence>MKLVAAIITTALLLISAIIYAQPEVDCSVYPDQQSSPYLLPYEVGQAFNVVVSTGHYRASNNGVGLYAVDFDMPIGTKIVAARAGEVVAVREEFHDGNGQDLQENYVFIRHSDGTVARYFHLTHNGVLVSEGDKVQAGDIIAISGDTGQTLSHHLHFDVQSCGPNLPPHYNKQPCGQTLPVSFKNTASHSCGLKAGVTYKAL</sequence>
<dbReference type="SUPFAM" id="SSF51261">
    <property type="entry name" value="Duplicated hybrid motif"/>
    <property type="match status" value="1"/>
</dbReference>
<organism evidence="3 4">
    <name type="scientific">Rheinheimera muenzenbergensis</name>
    <dbReference type="NCBI Taxonomy" id="1193628"/>
    <lineage>
        <taxon>Bacteria</taxon>
        <taxon>Pseudomonadati</taxon>
        <taxon>Pseudomonadota</taxon>
        <taxon>Gammaproteobacteria</taxon>
        <taxon>Chromatiales</taxon>
        <taxon>Chromatiaceae</taxon>
        <taxon>Rheinheimera</taxon>
    </lineage>
</organism>
<dbReference type="InterPro" id="IPR011055">
    <property type="entry name" value="Dup_hybrid_motif"/>
</dbReference>
<feature type="signal peptide" evidence="1">
    <location>
        <begin position="1"/>
        <end position="21"/>
    </location>
</feature>
<accession>A0ABU8C5R0</accession>
<dbReference type="Gene3D" id="2.70.70.10">
    <property type="entry name" value="Glucose Permease (Domain IIA)"/>
    <property type="match status" value="1"/>
</dbReference>
<reference evidence="3 4" key="1">
    <citation type="journal article" date="2023" name="Ecotoxicol. Environ. Saf.">
        <title>Mercury remediation potential of mercury-resistant strain Rheinheimera metallidurans sp. nov. isolated from a municipal waste dumping site.</title>
        <authorList>
            <person name="Yadav V."/>
            <person name="Manjhi A."/>
            <person name="Vadakedath N."/>
        </authorList>
    </citation>
    <scope>NUCLEOTIDE SEQUENCE [LARGE SCALE GENOMIC DNA]</scope>
    <source>
        <strain evidence="3 4">E-49</strain>
    </source>
</reference>
<gene>
    <name evidence="3" type="ORF">MN202_08370</name>
</gene>
<keyword evidence="1" id="KW-0732">Signal</keyword>
<dbReference type="InterPro" id="IPR050570">
    <property type="entry name" value="Cell_wall_metabolism_enzyme"/>
</dbReference>
<comment type="caution">
    <text evidence="3">The sequence shown here is derived from an EMBL/GenBank/DDBJ whole genome shotgun (WGS) entry which is preliminary data.</text>
</comment>
<dbReference type="PANTHER" id="PTHR21666:SF294">
    <property type="entry name" value="PEPTIDASE M23"/>
    <property type="match status" value="1"/>
</dbReference>
<dbReference type="EMBL" id="JALAAR010000005">
    <property type="protein sequence ID" value="MEH8017244.1"/>
    <property type="molecule type" value="Genomic_DNA"/>
</dbReference>
<protein>
    <submittedName>
        <fullName evidence="3">M23 family metallopeptidase</fullName>
    </submittedName>
</protein>
<dbReference type="PANTHER" id="PTHR21666">
    <property type="entry name" value="PEPTIDASE-RELATED"/>
    <property type="match status" value="1"/>
</dbReference>
<evidence type="ECO:0000313" key="4">
    <source>
        <dbReference type="Proteomes" id="UP001375382"/>
    </source>
</evidence>
<feature type="domain" description="M23ase beta-sheet core" evidence="2">
    <location>
        <begin position="68"/>
        <end position="161"/>
    </location>
</feature>
<dbReference type="CDD" id="cd12797">
    <property type="entry name" value="M23_peptidase"/>
    <property type="match status" value="1"/>
</dbReference>
<dbReference type="Pfam" id="PF01551">
    <property type="entry name" value="Peptidase_M23"/>
    <property type="match status" value="1"/>
</dbReference>
<name>A0ABU8C5R0_9GAMM</name>
<proteinExistence type="predicted"/>